<name>A0ABD2MZ93_9CUCU</name>
<gene>
    <name evidence="1" type="ORF">HHI36_021938</name>
</gene>
<keyword evidence="2" id="KW-1185">Reference proteome</keyword>
<organism evidence="1 2">
    <name type="scientific">Cryptolaemus montrouzieri</name>
    <dbReference type="NCBI Taxonomy" id="559131"/>
    <lineage>
        <taxon>Eukaryota</taxon>
        <taxon>Metazoa</taxon>
        <taxon>Ecdysozoa</taxon>
        <taxon>Arthropoda</taxon>
        <taxon>Hexapoda</taxon>
        <taxon>Insecta</taxon>
        <taxon>Pterygota</taxon>
        <taxon>Neoptera</taxon>
        <taxon>Endopterygota</taxon>
        <taxon>Coleoptera</taxon>
        <taxon>Polyphaga</taxon>
        <taxon>Cucujiformia</taxon>
        <taxon>Coccinelloidea</taxon>
        <taxon>Coccinellidae</taxon>
        <taxon>Scymninae</taxon>
        <taxon>Scymnini</taxon>
        <taxon>Cryptolaemus</taxon>
    </lineage>
</organism>
<protein>
    <submittedName>
        <fullName evidence="1">Uncharacterized protein</fullName>
    </submittedName>
</protein>
<dbReference type="EMBL" id="JABFTP020000042">
    <property type="protein sequence ID" value="KAL3271452.1"/>
    <property type="molecule type" value="Genomic_DNA"/>
</dbReference>
<evidence type="ECO:0000313" key="2">
    <source>
        <dbReference type="Proteomes" id="UP001516400"/>
    </source>
</evidence>
<dbReference type="Proteomes" id="UP001516400">
    <property type="component" value="Unassembled WGS sequence"/>
</dbReference>
<accession>A0ABD2MZ93</accession>
<reference evidence="1 2" key="1">
    <citation type="journal article" date="2021" name="BMC Biol.">
        <title>Horizontally acquired antibacterial genes associated with adaptive radiation of ladybird beetles.</title>
        <authorList>
            <person name="Li H.S."/>
            <person name="Tang X.F."/>
            <person name="Huang Y.H."/>
            <person name="Xu Z.Y."/>
            <person name="Chen M.L."/>
            <person name="Du X.Y."/>
            <person name="Qiu B.Y."/>
            <person name="Chen P.T."/>
            <person name="Zhang W."/>
            <person name="Slipinski A."/>
            <person name="Escalona H.E."/>
            <person name="Waterhouse R.M."/>
            <person name="Zwick A."/>
            <person name="Pang H."/>
        </authorList>
    </citation>
    <scope>NUCLEOTIDE SEQUENCE [LARGE SCALE GENOMIC DNA]</scope>
    <source>
        <strain evidence="1">SYSU2018</strain>
    </source>
</reference>
<proteinExistence type="predicted"/>
<comment type="caution">
    <text evidence="1">The sequence shown here is derived from an EMBL/GenBank/DDBJ whole genome shotgun (WGS) entry which is preliminary data.</text>
</comment>
<sequence>MVIKLNHILLNKFGEKMMEANFTFLSVYDRIIAQMVCLPEYTVDNRAMDLSCESLQYLNQILEWSDIWSVKNIDSFSLIVMSIKRVLNSCISTILRPENIHFIKSINWAN</sequence>
<evidence type="ECO:0000313" key="1">
    <source>
        <dbReference type="EMBL" id="KAL3271452.1"/>
    </source>
</evidence>
<dbReference type="AlphaFoldDB" id="A0ABD2MZ93"/>